<feature type="region of interest" description="Disordered" evidence="6">
    <location>
        <begin position="1"/>
        <end position="21"/>
    </location>
</feature>
<evidence type="ECO:0000256" key="6">
    <source>
        <dbReference type="SAM" id="MobiDB-lite"/>
    </source>
</evidence>
<evidence type="ECO:0000313" key="10">
    <source>
        <dbReference type="Proteomes" id="UP001333102"/>
    </source>
</evidence>
<keyword evidence="1 5" id="KW-0597">Phosphoprotein</keyword>
<evidence type="ECO:0000259" key="8">
    <source>
        <dbReference type="PROSITE" id="PS50110"/>
    </source>
</evidence>
<accession>A0ABZ1BQQ2</accession>
<evidence type="ECO:0000256" key="2">
    <source>
        <dbReference type="ARBA" id="ARBA00023015"/>
    </source>
</evidence>
<keyword evidence="10" id="KW-1185">Reference proteome</keyword>
<gene>
    <name evidence="9" type="ORF">VLY81_13680</name>
</gene>
<dbReference type="CDD" id="cd17535">
    <property type="entry name" value="REC_NarL-like"/>
    <property type="match status" value="1"/>
</dbReference>
<dbReference type="SMART" id="SM00448">
    <property type="entry name" value="REC"/>
    <property type="match status" value="1"/>
</dbReference>
<dbReference type="Proteomes" id="UP001333102">
    <property type="component" value="Chromosome"/>
</dbReference>
<dbReference type="SUPFAM" id="SSF52172">
    <property type="entry name" value="CheY-like"/>
    <property type="match status" value="1"/>
</dbReference>
<dbReference type="PROSITE" id="PS50043">
    <property type="entry name" value="HTH_LUXR_2"/>
    <property type="match status" value="1"/>
</dbReference>
<keyword evidence="3" id="KW-0238">DNA-binding</keyword>
<dbReference type="InterPro" id="IPR058245">
    <property type="entry name" value="NreC/VraR/RcsB-like_REC"/>
</dbReference>
<dbReference type="EMBL" id="CP141614">
    <property type="protein sequence ID" value="WRP14452.1"/>
    <property type="molecule type" value="Genomic_DNA"/>
</dbReference>
<dbReference type="InterPro" id="IPR011006">
    <property type="entry name" value="CheY-like_superfamily"/>
</dbReference>
<protein>
    <submittedName>
        <fullName evidence="9">Response regulator transcription factor</fullName>
    </submittedName>
</protein>
<feature type="compositionally biased region" description="Pro residues" evidence="6">
    <location>
        <begin position="1"/>
        <end position="12"/>
    </location>
</feature>
<keyword evidence="4" id="KW-0804">Transcription</keyword>
<dbReference type="Pfam" id="PF00072">
    <property type="entry name" value="Response_reg"/>
    <property type="match status" value="1"/>
</dbReference>
<evidence type="ECO:0000256" key="3">
    <source>
        <dbReference type="ARBA" id="ARBA00023125"/>
    </source>
</evidence>
<evidence type="ECO:0000313" key="9">
    <source>
        <dbReference type="EMBL" id="WRP14452.1"/>
    </source>
</evidence>
<evidence type="ECO:0000256" key="1">
    <source>
        <dbReference type="ARBA" id="ARBA00022553"/>
    </source>
</evidence>
<dbReference type="SUPFAM" id="SSF46894">
    <property type="entry name" value="C-terminal effector domain of the bipartite response regulators"/>
    <property type="match status" value="1"/>
</dbReference>
<name>A0ABZ1BQQ2_9FIRM</name>
<evidence type="ECO:0000256" key="5">
    <source>
        <dbReference type="PROSITE-ProRule" id="PRU00169"/>
    </source>
</evidence>
<dbReference type="SMART" id="SM00421">
    <property type="entry name" value="HTH_LUXR"/>
    <property type="match status" value="1"/>
</dbReference>
<feature type="domain" description="Response regulatory" evidence="8">
    <location>
        <begin position="25"/>
        <end position="154"/>
    </location>
</feature>
<evidence type="ECO:0000259" key="7">
    <source>
        <dbReference type="PROSITE" id="PS50043"/>
    </source>
</evidence>
<dbReference type="InterPro" id="IPR016032">
    <property type="entry name" value="Sig_transdc_resp-reg_C-effctor"/>
</dbReference>
<dbReference type="PROSITE" id="PS00622">
    <property type="entry name" value="HTH_LUXR_1"/>
    <property type="match status" value="1"/>
</dbReference>
<dbReference type="PROSITE" id="PS50110">
    <property type="entry name" value="RESPONSE_REGULATORY"/>
    <property type="match status" value="1"/>
</dbReference>
<dbReference type="PANTHER" id="PTHR43214:SF43">
    <property type="entry name" value="TWO-COMPONENT RESPONSE REGULATOR"/>
    <property type="match status" value="1"/>
</dbReference>
<dbReference type="Gene3D" id="3.40.50.2300">
    <property type="match status" value="1"/>
</dbReference>
<dbReference type="PANTHER" id="PTHR43214">
    <property type="entry name" value="TWO-COMPONENT RESPONSE REGULATOR"/>
    <property type="match status" value="1"/>
</dbReference>
<dbReference type="PRINTS" id="PR00038">
    <property type="entry name" value="HTHLUXR"/>
</dbReference>
<keyword evidence="2" id="KW-0805">Transcription regulation</keyword>
<dbReference type="Pfam" id="PF00196">
    <property type="entry name" value="GerE"/>
    <property type="match status" value="1"/>
</dbReference>
<reference evidence="10" key="1">
    <citation type="submission" date="2023-12" db="EMBL/GenBank/DDBJ databases">
        <title>Novel isolates from deep terrestrial aquifers shed light on the physiology and ecology of the class Limnochordia.</title>
        <authorList>
            <person name="Karnachuk O.V."/>
            <person name="Lukina A.P."/>
            <person name="Avakyan M.R."/>
            <person name="Kadnikov V."/>
            <person name="Begmatov S."/>
            <person name="Beletsky A.V."/>
            <person name="Mardanov A.V."/>
            <person name="Ravin N.V."/>
        </authorList>
    </citation>
    <scope>NUCLEOTIDE SEQUENCE [LARGE SCALE GENOMIC DNA]</scope>
    <source>
        <strain evidence="10">LN</strain>
    </source>
</reference>
<dbReference type="CDD" id="cd06170">
    <property type="entry name" value="LuxR_C_like"/>
    <property type="match status" value="1"/>
</dbReference>
<dbReference type="InterPro" id="IPR000792">
    <property type="entry name" value="Tscrpt_reg_LuxR_C"/>
</dbReference>
<feature type="modified residue" description="4-aspartylphosphate" evidence="5">
    <location>
        <position position="76"/>
    </location>
</feature>
<feature type="domain" description="HTH luxR-type" evidence="7">
    <location>
        <begin position="179"/>
        <end position="244"/>
    </location>
</feature>
<dbReference type="InterPro" id="IPR001789">
    <property type="entry name" value="Sig_transdc_resp-reg_receiver"/>
</dbReference>
<organism evidence="9 10">
    <name type="scientific">Geochorda subterranea</name>
    <dbReference type="NCBI Taxonomy" id="3109564"/>
    <lineage>
        <taxon>Bacteria</taxon>
        <taxon>Bacillati</taxon>
        <taxon>Bacillota</taxon>
        <taxon>Limnochordia</taxon>
        <taxon>Limnochordales</taxon>
        <taxon>Geochordaceae</taxon>
        <taxon>Geochorda</taxon>
    </lineage>
</organism>
<evidence type="ECO:0000256" key="4">
    <source>
        <dbReference type="ARBA" id="ARBA00023163"/>
    </source>
</evidence>
<dbReference type="InterPro" id="IPR039420">
    <property type="entry name" value="WalR-like"/>
</dbReference>
<proteinExistence type="predicted"/>
<sequence length="245" mass="25931">MPARPEPTPVPGPAGSGDTGGRRIRVLLADDHAVVRGGLRMFLATHPDIEVAGEAADAAQAVDLAERLQPDVVLLDLVMPPGPWAEVAQAPPDEPPGISVIRRLRQRAPGVRCLVLTGFSEEEKVLPALEAGASGYLLKDVTPEELIRAIRSVAAGQVYLSAGVTGAVVRRATRAAREPASPLEALTPREREVLRLIAQGMSNAEIAGRLYVTEATVKSHVTRILQKLGVADRTQAALLAVRQGL</sequence>